<keyword evidence="1" id="KW-0472">Membrane</keyword>
<evidence type="ECO:0000313" key="2">
    <source>
        <dbReference type="EMBL" id="RIX99152.1"/>
    </source>
</evidence>
<proteinExistence type="predicted"/>
<dbReference type="Pfam" id="PF10003">
    <property type="entry name" value="DUF2244"/>
    <property type="match status" value="1"/>
</dbReference>
<feature type="transmembrane region" description="Helical" evidence="1">
    <location>
        <begin position="24"/>
        <end position="42"/>
    </location>
</feature>
<name>A0A3A1WIC1_9HYPH</name>
<dbReference type="EMBL" id="QYRN01000008">
    <property type="protein sequence ID" value="RIX99152.1"/>
    <property type="molecule type" value="Genomic_DNA"/>
</dbReference>
<reference evidence="3" key="1">
    <citation type="submission" date="2018-09" db="EMBL/GenBank/DDBJ databases">
        <authorList>
            <person name="Tuo L."/>
        </authorList>
    </citation>
    <scope>NUCLEOTIDE SEQUENCE [LARGE SCALE GENOMIC DNA]</scope>
    <source>
        <strain evidence="3">M2BS4Y-1</strain>
    </source>
</reference>
<gene>
    <name evidence="2" type="ORF">D3218_15375</name>
</gene>
<dbReference type="RefSeq" id="WP_119540955.1">
    <property type="nucleotide sequence ID" value="NZ_QYRN01000008.1"/>
</dbReference>
<feature type="transmembrane region" description="Helical" evidence="1">
    <location>
        <begin position="48"/>
        <end position="66"/>
    </location>
</feature>
<keyword evidence="1" id="KW-0812">Transmembrane</keyword>
<comment type="caution">
    <text evidence="2">The sequence shown here is derived from an EMBL/GenBank/DDBJ whole genome shotgun (WGS) entry which is preliminary data.</text>
</comment>
<evidence type="ECO:0000313" key="3">
    <source>
        <dbReference type="Proteomes" id="UP000265750"/>
    </source>
</evidence>
<dbReference type="Proteomes" id="UP000265750">
    <property type="component" value="Unassembled WGS sequence"/>
</dbReference>
<dbReference type="InterPro" id="IPR019253">
    <property type="entry name" value="DUF2244_TM"/>
</dbReference>
<organism evidence="2 3">
    <name type="scientific">Aureimonas flava</name>
    <dbReference type="NCBI Taxonomy" id="2320271"/>
    <lineage>
        <taxon>Bacteria</taxon>
        <taxon>Pseudomonadati</taxon>
        <taxon>Pseudomonadota</taxon>
        <taxon>Alphaproteobacteria</taxon>
        <taxon>Hyphomicrobiales</taxon>
        <taxon>Aurantimonadaceae</taxon>
        <taxon>Aureimonas</taxon>
    </lineage>
</organism>
<dbReference type="AlphaFoldDB" id="A0A3A1WIC1"/>
<dbReference type="InterPro" id="IPR016990">
    <property type="entry name" value="UCP032162_TM"/>
</dbReference>
<keyword evidence="3" id="KW-1185">Reference proteome</keyword>
<accession>A0A3A1WIC1</accession>
<keyword evidence="1" id="KW-1133">Transmembrane helix</keyword>
<dbReference type="PIRSF" id="PIRSF032162">
    <property type="entry name" value="UCP032162_imp"/>
    <property type="match status" value="1"/>
</dbReference>
<dbReference type="OrthoDB" id="9808190at2"/>
<protein>
    <submittedName>
        <fullName evidence="2">DUF2244 domain-containing protein</fullName>
    </submittedName>
</protein>
<evidence type="ECO:0000256" key="1">
    <source>
        <dbReference type="SAM" id="Phobius"/>
    </source>
</evidence>
<sequence length="159" mass="17610">MTDGSERTVFHALLTPYRSLGRRGFNVTMALFGGASLLSGLVFLSHGAWPVVGFFGLDVCLLWLALRASFRSARATEEVRVSRLELTIRKTSARGTVQEARYNPFWARFLVRRHELAGVTHMAVAGEGRQTEIGAFLNPEDRASFAEAFGRALHEAKRG</sequence>